<dbReference type="GO" id="GO:0003756">
    <property type="term" value="F:protein disulfide isomerase activity"/>
    <property type="evidence" value="ECO:0007669"/>
    <property type="project" value="UniProtKB-EC"/>
</dbReference>
<dbReference type="EMBL" id="BDRX01000128">
    <property type="protein sequence ID" value="GBF98566.1"/>
    <property type="molecule type" value="Genomic_DNA"/>
</dbReference>
<dbReference type="InterPro" id="IPR017937">
    <property type="entry name" value="Thioredoxin_CS"/>
</dbReference>
<dbReference type="NCBIfam" id="TIGR01130">
    <property type="entry name" value="ER_PDI_fam"/>
    <property type="match status" value="1"/>
</dbReference>
<dbReference type="InParanoid" id="A0A2V0PFK0"/>
<dbReference type="FunCoup" id="A0A2V0PFK0">
    <property type="interactions" value="1709"/>
</dbReference>
<name>A0A2V0PFK0_9CHLO</name>
<evidence type="ECO:0000256" key="10">
    <source>
        <dbReference type="SAM" id="MobiDB-lite"/>
    </source>
</evidence>
<dbReference type="STRING" id="307507.A0A2V0PFK0"/>
<protein>
    <recommendedName>
        <fullName evidence="4">protein disulfide-isomerase</fullName>
        <ecNumber evidence="4">5.3.4.1</ecNumber>
    </recommendedName>
</protein>
<dbReference type="PANTHER" id="PTHR18929:SF246">
    <property type="entry name" value="PROTEIN DISULFIDE ISOMERASE-LIKE 1-4"/>
    <property type="match status" value="1"/>
</dbReference>
<sequence length="382" mass="41245">DGIVRWVKKKTGPAAAPLADKDALDAAEKGAEVAVVAYFKELKGAEYDAFVKVAQKSEDASFFETTDAAVGKAAGLSSPGVAIITNFEGEGRNAVAVKGKATEDSITALINSEKLPPTIEFNDKNSGKIFGAGVEKQVLLIANSQELKKDAALFKAFRAVAGPFKGKLVFVTVPLDGGHSEPVVSFFGVKEEATPAVVGFDMSNNKKFKMPEGKMTEKAVKAFAQEFLDGKLKPEYKSAPVPEEPTDGGVSIIVGKNFDKIVKDAAKDVLLEVYAPWCGHCKQLDPIYKKLAKRFAKIDSVVIAKMDGTENEHPDVDVKGFPTIVFYPAAKDAKPITFEGGDRSLKALTKFVKKHAATKFELPKKSKDDKEEDEDKEDHSEL</sequence>
<dbReference type="PROSITE" id="PS51352">
    <property type="entry name" value="THIOREDOXIN_2"/>
    <property type="match status" value="1"/>
</dbReference>
<dbReference type="Pfam" id="PF13848">
    <property type="entry name" value="Thioredoxin_6"/>
    <property type="match status" value="1"/>
</dbReference>
<dbReference type="CDD" id="cd02995">
    <property type="entry name" value="PDI_a_PDI_a'_C"/>
    <property type="match status" value="1"/>
</dbReference>
<dbReference type="InterPro" id="IPR005792">
    <property type="entry name" value="Prot_disulphide_isomerase"/>
</dbReference>
<dbReference type="OrthoDB" id="427280at2759"/>
<dbReference type="CDD" id="cd02981">
    <property type="entry name" value="PDI_b_family"/>
    <property type="match status" value="1"/>
</dbReference>
<dbReference type="InterPro" id="IPR036249">
    <property type="entry name" value="Thioredoxin-like_sf"/>
</dbReference>
<dbReference type="GO" id="GO:0034976">
    <property type="term" value="P:response to endoplasmic reticulum stress"/>
    <property type="evidence" value="ECO:0007669"/>
    <property type="project" value="TreeGrafter"/>
</dbReference>
<keyword evidence="9" id="KW-0676">Redox-active center</keyword>
<reference evidence="12 13" key="1">
    <citation type="journal article" date="2018" name="Sci. Rep.">
        <title>Raphidocelis subcapitata (=Pseudokirchneriella subcapitata) provides an insight into genome evolution and environmental adaptations in the Sphaeropleales.</title>
        <authorList>
            <person name="Suzuki S."/>
            <person name="Yamaguchi H."/>
            <person name="Nakajima N."/>
            <person name="Kawachi M."/>
        </authorList>
    </citation>
    <scope>NUCLEOTIDE SEQUENCE [LARGE SCALE GENOMIC DNA]</scope>
    <source>
        <strain evidence="12 13">NIES-35</strain>
    </source>
</reference>
<dbReference type="Pfam" id="PF00085">
    <property type="entry name" value="Thioredoxin"/>
    <property type="match status" value="1"/>
</dbReference>
<comment type="similarity">
    <text evidence="3">Belongs to the protein disulfide isomerase family.</text>
</comment>
<dbReference type="CDD" id="cd02982">
    <property type="entry name" value="PDI_b'_family"/>
    <property type="match status" value="1"/>
</dbReference>
<dbReference type="EC" id="5.3.4.1" evidence="4"/>
<gene>
    <name evidence="12" type="ORF">Rsub_11896</name>
</gene>
<keyword evidence="8 12" id="KW-0413">Isomerase</keyword>
<dbReference type="AlphaFoldDB" id="A0A2V0PFK0"/>
<dbReference type="GO" id="GO:0005788">
    <property type="term" value="C:endoplasmic reticulum lumen"/>
    <property type="evidence" value="ECO:0007669"/>
    <property type="project" value="UniProtKB-SubCell"/>
</dbReference>
<dbReference type="PROSITE" id="PS00194">
    <property type="entry name" value="THIOREDOXIN_1"/>
    <property type="match status" value="1"/>
</dbReference>
<dbReference type="Gene3D" id="3.40.30.10">
    <property type="entry name" value="Glutaredoxin"/>
    <property type="match status" value="3"/>
</dbReference>
<feature type="domain" description="Thioredoxin" evidence="11">
    <location>
        <begin position="214"/>
        <end position="357"/>
    </location>
</feature>
<evidence type="ECO:0000313" key="13">
    <source>
        <dbReference type="Proteomes" id="UP000247498"/>
    </source>
</evidence>
<comment type="subcellular location">
    <subcellularLocation>
        <location evidence="2">Endoplasmic reticulum lumen</location>
    </subcellularLocation>
</comment>
<evidence type="ECO:0000256" key="1">
    <source>
        <dbReference type="ARBA" id="ARBA00001182"/>
    </source>
</evidence>
<dbReference type="PRINTS" id="PR00421">
    <property type="entry name" value="THIOREDOXIN"/>
</dbReference>
<evidence type="ECO:0000256" key="8">
    <source>
        <dbReference type="ARBA" id="ARBA00023235"/>
    </source>
</evidence>
<comment type="caution">
    <text evidence="12">The sequence shown here is derived from an EMBL/GenBank/DDBJ whole genome shotgun (WGS) entry which is preliminary data.</text>
</comment>
<evidence type="ECO:0000256" key="6">
    <source>
        <dbReference type="ARBA" id="ARBA00022737"/>
    </source>
</evidence>
<evidence type="ECO:0000256" key="4">
    <source>
        <dbReference type="ARBA" id="ARBA00012723"/>
    </source>
</evidence>
<accession>A0A2V0PFK0</accession>
<dbReference type="InterPro" id="IPR013766">
    <property type="entry name" value="Thioredoxin_domain"/>
</dbReference>
<keyword evidence="7" id="KW-0256">Endoplasmic reticulum</keyword>
<evidence type="ECO:0000256" key="5">
    <source>
        <dbReference type="ARBA" id="ARBA00022729"/>
    </source>
</evidence>
<keyword evidence="6" id="KW-0677">Repeat</keyword>
<keyword evidence="13" id="KW-1185">Reference proteome</keyword>
<proteinExistence type="inferred from homology"/>
<organism evidence="12 13">
    <name type="scientific">Raphidocelis subcapitata</name>
    <dbReference type="NCBI Taxonomy" id="307507"/>
    <lineage>
        <taxon>Eukaryota</taxon>
        <taxon>Viridiplantae</taxon>
        <taxon>Chlorophyta</taxon>
        <taxon>core chlorophytes</taxon>
        <taxon>Chlorophyceae</taxon>
        <taxon>CS clade</taxon>
        <taxon>Sphaeropleales</taxon>
        <taxon>Selenastraceae</taxon>
        <taxon>Raphidocelis</taxon>
    </lineage>
</organism>
<evidence type="ECO:0000259" key="11">
    <source>
        <dbReference type="PROSITE" id="PS51352"/>
    </source>
</evidence>
<dbReference type="PANTHER" id="PTHR18929">
    <property type="entry name" value="PROTEIN DISULFIDE ISOMERASE"/>
    <property type="match status" value="1"/>
</dbReference>
<evidence type="ECO:0000256" key="9">
    <source>
        <dbReference type="ARBA" id="ARBA00023284"/>
    </source>
</evidence>
<evidence type="ECO:0000256" key="2">
    <source>
        <dbReference type="ARBA" id="ARBA00004319"/>
    </source>
</evidence>
<comment type="catalytic activity">
    <reaction evidence="1">
        <text>Catalyzes the rearrangement of -S-S- bonds in proteins.</text>
        <dbReference type="EC" id="5.3.4.1"/>
    </reaction>
</comment>
<dbReference type="Proteomes" id="UP000247498">
    <property type="component" value="Unassembled WGS sequence"/>
</dbReference>
<dbReference type="GO" id="GO:0006457">
    <property type="term" value="P:protein folding"/>
    <property type="evidence" value="ECO:0007669"/>
    <property type="project" value="TreeGrafter"/>
</dbReference>
<keyword evidence="5" id="KW-0732">Signal</keyword>
<dbReference type="SUPFAM" id="SSF52833">
    <property type="entry name" value="Thioredoxin-like"/>
    <property type="match status" value="3"/>
</dbReference>
<feature type="region of interest" description="Disordered" evidence="10">
    <location>
        <begin position="362"/>
        <end position="382"/>
    </location>
</feature>
<evidence type="ECO:0000313" key="12">
    <source>
        <dbReference type="EMBL" id="GBF98566.1"/>
    </source>
</evidence>
<evidence type="ECO:0000256" key="7">
    <source>
        <dbReference type="ARBA" id="ARBA00022824"/>
    </source>
</evidence>
<evidence type="ECO:0000256" key="3">
    <source>
        <dbReference type="ARBA" id="ARBA00006347"/>
    </source>
</evidence>
<feature type="non-terminal residue" evidence="12">
    <location>
        <position position="1"/>
    </location>
</feature>